<sequence>MFLHYLFYFFILTSHLSAIHSDCSSIEFCTCDINTNVVICDANYGNQTENDYFSSFSLLPSVEKYFFRNFQQIQAHTFQNMTFLTNSLITIHLINITMINTDAFSSSLIIPNNSIISIDIEYSTNPSSITLQLNAFNHIKINRLRFFNINNFNGRPIFDTSCFSENLQINELIFEQSDITGFSNIIQKPANIKNLYILNCPTFTQITNNSLPSFIVTTELLEISKTGLKFINVHTFQARSLILRELIIRNNINLKKFLSNIVDGILNNLDKLDLSNNSINIFEQDFDWSPYSYIKHLIFKQQQFDLLLKTNILKSLKYLTTIDFSEGFIIENNESLIYDYIPNMFNLISLNISYTNLTENMIINLLEHLSNSTNQTIKISLLGYQLNDDKFCSYFTIFQKSSNLFQFELDETHECNCIVDLFFNDKQIQIIMNDSLIQPICLFNTTRTHCNIQSQLNISKCSIDKPNPDESGTDDNNGTKYALIGIIVGTCVLLLILLAIGSGIVYRRLQKSRHMGVIDMEEPIENPLAVIIEQRLHASH</sequence>
<protein>
    <submittedName>
        <fullName evidence="4">Uncharacterized protein</fullName>
    </submittedName>
</protein>
<reference evidence="4" key="1">
    <citation type="submission" date="2021-02" db="EMBL/GenBank/DDBJ databases">
        <authorList>
            <person name="Nowell W R."/>
        </authorList>
    </citation>
    <scope>NUCLEOTIDE SEQUENCE</scope>
</reference>
<dbReference type="EMBL" id="CAJNOH010000003">
    <property type="protein sequence ID" value="CAF0728057.1"/>
    <property type="molecule type" value="Genomic_DNA"/>
</dbReference>
<keyword evidence="5" id="KW-1185">Reference proteome</keyword>
<dbReference type="Gene3D" id="3.80.10.10">
    <property type="entry name" value="Ribonuclease Inhibitor"/>
    <property type="match status" value="1"/>
</dbReference>
<comment type="caution">
    <text evidence="4">The sequence shown here is derived from an EMBL/GenBank/DDBJ whole genome shotgun (WGS) entry which is preliminary data.</text>
</comment>
<dbReference type="AlphaFoldDB" id="A0A813WD62"/>
<dbReference type="Proteomes" id="UP000663870">
    <property type="component" value="Unassembled WGS sequence"/>
</dbReference>
<feature type="chain" id="PRO_5036409533" evidence="2">
    <location>
        <begin position="19"/>
        <end position="540"/>
    </location>
</feature>
<evidence type="ECO:0000313" key="5">
    <source>
        <dbReference type="Proteomes" id="UP000663870"/>
    </source>
</evidence>
<dbReference type="EMBL" id="CAJNOL010000106">
    <property type="protein sequence ID" value="CAF0850549.1"/>
    <property type="molecule type" value="Genomic_DNA"/>
</dbReference>
<evidence type="ECO:0000313" key="3">
    <source>
        <dbReference type="EMBL" id="CAF0728057.1"/>
    </source>
</evidence>
<keyword evidence="1" id="KW-1133">Transmembrane helix</keyword>
<keyword evidence="2" id="KW-0732">Signal</keyword>
<name>A0A813WD62_9BILA</name>
<evidence type="ECO:0000313" key="4">
    <source>
        <dbReference type="EMBL" id="CAF0850549.1"/>
    </source>
</evidence>
<feature type="signal peptide" evidence="2">
    <location>
        <begin position="1"/>
        <end position="18"/>
    </location>
</feature>
<dbReference type="Proteomes" id="UP000663854">
    <property type="component" value="Unassembled WGS sequence"/>
</dbReference>
<evidence type="ECO:0000256" key="2">
    <source>
        <dbReference type="SAM" id="SignalP"/>
    </source>
</evidence>
<gene>
    <name evidence="4" type="ORF">JXQ802_LOCUS6670</name>
    <name evidence="3" type="ORF">PYM288_LOCUS736</name>
</gene>
<keyword evidence="1" id="KW-0812">Transmembrane</keyword>
<keyword evidence="1" id="KW-0472">Membrane</keyword>
<evidence type="ECO:0000256" key="1">
    <source>
        <dbReference type="SAM" id="Phobius"/>
    </source>
</evidence>
<dbReference type="SUPFAM" id="SSF52047">
    <property type="entry name" value="RNI-like"/>
    <property type="match status" value="1"/>
</dbReference>
<proteinExistence type="predicted"/>
<organism evidence="4 5">
    <name type="scientific">Rotaria sordida</name>
    <dbReference type="NCBI Taxonomy" id="392033"/>
    <lineage>
        <taxon>Eukaryota</taxon>
        <taxon>Metazoa</taxon>
        <taxon>Spiralia</taxon>
        <taxon>Gnathifera</taxon>
        <taxon>Rotifera</taxon>
        <taxon>Eurotatoria</taxon>
        <taxon>Bdelloidea</taxon>
        <taxon>Philodinida</taxon>
        <taxon>Philodinidae</taxon>
        <taxon>Rotaria</taxon>
    </lineage>
</organism>
<accession>A0A813WD62</accession>
<dbReference type="InterPro" id="IPR032675">
    <property type="entry name" value="LRR_dom_sf"/>
</dbReference>
<feature type="transmembrane region" description="Helical" evidence="1">
    <location>
        <begin position="481"/>
        <end position="506"/>
    </location>
</feature>